<dbReference type="InterPro" id="IPR018968">
    <property type="entry name" value="Phasin"/>
</dbReference>
<gene>
    <name evidence="2" type="ORF">EV662_103332</name>
</gene>
<comment type="caution">
    <text evidence="2">The sequence shown here is derived from an EMBL/GenBank/DDBJ whole genome shotgun (WGS) entry which is preliminary data.</text>
</comment>
<evidence type="ECO:0000313" key="2">
    <source>
        <dbReference type="EMBL" id="TCP42420.1"/>
    </source>
</evidence>
<feature type="domain" description="Phasin" evidence="1">
    <location>
        <begin position="20"/>
        <end position="102"/>
    </location>
</feature>
<sequence length="114" mass="12184">MPTEPQDAPAASPLDAVLRAQAEGFGLMAWVGAAMLDHAARTASEMAAFARDEARRDVEALGRLARARNPEQLADLPASYLGAKIAACTDEAGRLARMTAETCEVTRRRMAGER</sequence>
<protein>
    <submittedName>
        <fullName evidence="2">Phasin protein</fullName>
    </submittedName>
</protein>
<organism evidence="2 3">
    <name type="scientific">Rhodovulum marinum</name>
    <dbReference type="NCBI Taxonomy" id="320662"/>
    <lineage>
        <taxon>Bacteria</taxon>
        <taxon>Pseudomonadati</taxon>
        <taxon>Pseudomonadota</taxon>
        <taxon>Alphaproteobacteria</taxon>
        <taxon>Rhodobacterales</taxon>
        <taxon>Paracoccaceae</taxon>
        <taxon>Rhodovulum</taxon>
    </lineage>
</organism>
<proteinExistence type="predicted"/>
<evidence type="ECO:0000313" key="3">
    <source>
        <dbReference type="Proteomes" id="UP000294835"/>
    </source>
</evidence>
<accession>A0A4R2Q1P1</accession>
<keyword evidence="3" id="KW-1185">Reference proteome</keyword>
<dbReference type="Pfam" id="PF09361">
    <property type="entry name" value="Phasin_2"/>
    <property type="match status" value="1"/>
</dbReference>
<dbReference type="Proteomes" id="UP000294835">
    <property type="component" value="Unassembled WGS sequence"/>
</dbReference>
<dbReference type="AlphaFoldDB" id="A0A4R2Q1P1"/>
<dbReference type="EMBL" id="SLXP01000003">
    <property type="protein sequence ID" value="TCP42420.1"/>
    <property type="molecule type" value="Genomic_DNA"/>
</dbReference>
<reference evidence="2 3" key="1">
    <citation type="submission" date="2019-03" db="EMBL/GenBank/DDBJ databases">
        <title>Genomic Encyclopedia of Type Strains, Phase IV (KMG-IV): sequencing the most valuable type-strain genomes for metagenomic binning, comparative biology and taxonomic classification.</title>
        <authorList>
            <person name="Goeker M."/>
        </authorList>
    </citation>
    <scope>NUCLEOTIDE SEQUENCE [LARGE SCALE GENOMIC DNA]</scope>
    <source>
        <strain evidence="2 3">DSM 18063</strain>
    </source>
</reference>
<name>A0A4R2Q1P1_9RHOB</name>
<evidence type="ECO:0000259" key="1">
    <source>
        <dbReference type="Pfam" id="PF09361"/>
    </source>
</evidence>